<organism evidence="3 4">
    <name type="scientific">Nocardioides luteus</name>
    <dbReference type="NCBI Taxonomy" id="1844"/>
    <lineage>
        <taxon>Bacteria</taxon>
        <taxon>Bacillati</taxon>
        <taxon>Actinomycetota</taxon>
        <taxon>Actinomycetes</taxon>
        <taxon>Propionibacteriales</taxon>
        <taxon>Nocardioidaceae</taxon>
        <taxon>Nocardioides</taxon>
    </lineage>
</organism>
<feature type="transmembrane region" description="Helical" evidence="1">
    <location>
        <begin position="52"/>
        <end position="72"/>
    </location>
</feature>
<keyword evidence="1" id="KW-1133">Transmembrane helix</keyword>
<keyword evidence="1" id="KW-0472">Membrane</keyword>
<gene>
    <name evidence="3" type="ORF">UG56_024025</name>
</gene>
<dbReference type="AlphaFoldDB" id="A0A1J4N0Y1"/>
<dbReference type="PANTHER" id="PTHR36834">
    <property type="entry name" value="MEMBRANE PROTEIN-RELATED"/>
    <property type="match status" value="1"/>
</dbReference>
<name>A0A1J4N0Y1_9ACTN</name>
<feature type="transmembrane region" description="Helical" evidence="1">
    <location>
        <begin position="15"/>
        <end position="40"/>
    </location>
</feature>
<accession>A0A1J4N0Y1</accession>
<dbReference type="InterPro" id="IPR006976">
    <property type="entry name" value="VanZ-like"/>
</dbReference>
<keyword evidence="4" id="KW-1185">Reference proteome</keyword>
<dbReference type="Proteomes" id="UP000033772">
    <property type="component" value="Unassembled WGS sequence"/>
</dbReference>
<dbReference type="RefSeq" id="WP_071327294.1">
    <property type="nucleotide sequence ID" value="NZ_JZDQ02000044.1"/>
</dbReference>
<dbReference type="Pfam" id="PF04892">
    <property type="entry name" value="VanZ"/>
    <property type="match status" value="1"/>
</dbReference>
<evidence type="ECO:0000259" key="2">
    <source>
        <dbReference type="Pfam" id="PF04892"/>
    </source>
</evidence>
<evidence type="ECO:0000256" key="1">
    <source>
        <dbReference type="SAM" id="Phobius"/>
    </source>
</evidence>
<dbReference type="STRING" id="1844.UG56_024025"/>
<dbReference type="InterPro" id="IPR053150">
    <property type="entry name" value="Teicoplanin_resist-assoc"/>
</dbReference>
<feature type="transmembrane region" description="Helical" evidence="1">
    <location>
        <begin position="154"/>
        <end position="172"/>
    </location>
</feature>
<reference evidence="3" key="1">
    <citation type="submission" date="2016-10" db="EMBL/GenBank/DDBJ databases">
        <title>Draft Genome Sequence of Nocardioides luteus Strain BAFB, an Alkane-Degrading Bacterium Isolated from JP-7 Polluted Soil.</title>
        <authorList>
            <person name="Brown L."/>
            <person name="Ruiz O.N."/>
            <person name="Gunasekera T."/>
        </authorList>
    </citation>
    <scope>NUCLEOTIDE SEQUENCE [LARGE SCALE GENOMIC DNA]</scope>
    <source>
        <strain evidence="3">BAFB</strain>
    </source>
</reference>
<feature type="domain" description="VanZ-like" evidence="2">
    <location>
        <begin position="82"/>
        <end position="169"/>
    </location>
</feature>
<feature type="transmembrane region" description="Helical" evidence="1">
    <location>
        <begin position="123"/>
        <end position="142"/>
    </location>
</feature>
<evidence type="ECO:0000313" key="4">
    <source>
        <dbReference type="Proteomes" id="UP000033772"/>
    </source>
</evidence>
<dbReference type="EMBL" id="JZDQ02000044">
    <property type="protein sequence ID" value="OIJ24184.1"/>
    <property type="molecule type" value="Genomic_DNA"/>
</dbReference>
<sequence>MMIVNESGSLTETGIVVLAVLAFPVAVLAVPLLAVLRRVFGVAWRRAWRHSLAEVAIVYGTVPGLLLTMVPGSEAGLVPGAVSLEPFTDLPTMGRIGIVGNLILLAALGFFAPIRFRGLRSIWRVLGLALAVSVSIEVLQYALMLDRVSSVDDVILNAGGATAAAILSWPWWRRRRPSCASTMVLDNDLVRTM</sequence>
<proteinExistence type="predicted"/>
<evidence type="ECO:0000313" key="3">
    <source>
        <dbReference type="EMBL" id="OIJ24184.1"/>
    </source>
</evidence>
<feature type="transmembrane region" description="Helical" evidence="1">
    <location>
        <begin position="92"/>
        <end position="111"/>
    </location>
</feature>
<dbReference type="PANTHER" id="PTHR36834:SF1">
    <property type="entry name" value="INTEGRAL MEMBRANE PROTEIN"/>
    <property type="match status" value="1"/>
</dbReference>
<protein>
    <recommendedName>
        <fullName evidence="2">VanZ-like domain-containing protein</fullName>
    </recommendedName>
</protein>
<keyword evidence="1" id="KW-0812">Transmembrane</keyword>
<comment type="caution">
    <text evidence="3">The sequence shown here is derived from an EMBL/GenBank/DDBJ whole genome shotgun (WGS) entry which is preliminary data.</text>
</comment>